<proteinExistence type="predicted"/>
<evidence type="ECO:0000313" key="2">
    <source>
        <dbReference type="EMBL" id="SZX59510.1"/>
    </source>
</evidence>
<dbReference type="AlphaFoldDB" id="A0A383V3L7"/>
<protein>
    <submittedName>
        <fullName evidence="2">Uncharacterized protein</fullName>
    </submittedName>
</protein>
<organism evidence="2 3">
    <name type="scientific">Tetradesmus obliquus</name>
    <name type="common">Green alga</name>
    <name type="synonym">Acutodesmus obliquus</name>
    <dbReference type="NCBI Taxonomy" id="3088"/>
    <lineage>
        <taxon>Eukaryota</taxon>
        <taxon>Viridiplantae</taxon>
        <taxon>Chlorophyta</taxon>
        <taxon>core chlorophytes</taxon>
        <taxon>Chlorophyceae</taxon>
        <taxon>CS clade</taxon>
        <taxon>Sphaeropleales</taxon>
        <taxon>Scenedesmaceae</taxon>
        <taxon>Tetradesmus</taxon>
    </lineage>
</organism>
<evidence type="ECO:0000313" key="3">
    <source>
        <dbReference type="Proteomes" id="UP000256970"/>
    </source>
</evidence>
<dbReference type="STRING" id="3088.A0A383V3L7"/>
<feature type="compositionally biased region" description="Pro residues" evidence="1">
    <location>
        <begin position="265"/>
        <end position="303"/>
    </location>
</feature>
<dbReference type="EMBL" id="FNXT01000003">
    <property type="protein sequence ID" value="SZX59510.1"/>
    <property type="molecule type" value="Genomic_DNA"/>
</dbReference>
<reference evidence="2 3" key="1">
    <citation type="submission" date="2016-10" db="EMBL/GenBank/DDBJ databases">
        <authorList>
            <person name="Cai Z."/>
        </authorList>
    </citation>
    <scope>NUCLEOTIDE SEQUENCE [LARGE SCALE GENOMIC DNA]</scope>
</reference>
<accession>A0A383V3L7</accession>
<keyword evidence="3" id="KW-1185">Reference proteome</keyword>
<sequence length="679" mass="68482">MTFSGDSLGAGLTKEACPSLESILSRAQQMGIQAPAGSLMSGVTGLSSLSPRQAPKLSVESGLLPSSLALAGADGASALQALLLQASAGLYSGRRLSQAEAEAEEVLLLEAARAGAEAASWDAAPSCADKPVAPAAKYDSLKRLWGYKDGASCAWRGDASSTPAAPAPAAAPALAAAVTAPAGAAVAPATAPAVPATAPAAAAPAAAAATSTPVPAAQPAAATPTPAPAPAAAAVPVKVLTTSATPAPVPAAAAKPATPAATPAPVQPKPTVAPVPQPAAAPKPAPAPVAAPTPPKPASVPAPPAKPVEPVRLPVVVAPPPAPAPAPAALPVASLLPLSRQLPPQHQQMLVDPNARGVPSIRITFMFGFTANKTFPYGLGRTVSAPQGSIKWSLEANNWPFCSLYNTLKLELVAMSTVRENDAQFTFNANTETELLDGEEEEEVMMEGGLQAVQEAGYFSGNSRRLTQYGSYNNEFFEPESAEVTKRAAVGLPALPGLAGLAALHGLQLPAEFDPLAALSMLGSRSRKPLKRTSTAKLLVGPGLAAALEMPTYSFTSSNFTGESNVSIVLAHKPLNGSDGAARFSLTFGYFPTSLFYDPTLYFSNTYDMELTAADVSTMPGASSSGVTLAAASCPPGDTQCGRGRRGRATTSAAEASGPGLAVRLAQMLVAAAVMLLLS</sequence>
<dbReference type="Proteomes" id="UP000256970">
    <property type="component" value="Unassembled WGS sequence"/>
</dbReference>
<feature type="region of interest" description="Disordered" evidence="1">
    <location>
        <begin position="249"/>
        <end position="303"/>
    </location>
</feature>
<evidence type="ECO:0000256" key="1">
    <source>
        <dbReference type="SAM" id="MobiDB-lite"/>
    </source>
</evidence>
<gene>
    <name evidence="2" type="ORF">BQ4739_LOCUS123</name>
</gene>
<name>A0A383V3L7_TETOB</name>
<feature type="compositionally biased region" description="Low complexity" evidence="1">
    <location>
        <begin position="249"/>
        <end position="264"/>
    </location>
</feature>